<gene>
    <name evidence="3" type="ORF">KEM09_03000</name>
</gene>
<reference evidence="3 4" key="1">
    <citation type="journal article" date="2014" name="Int. J. Syst. Evol. Microbiol.">
        <title>Carboxylicivirga gen. nov. in the family Marinilabiliaceae with two novel species, Carboxylicivirga mesophila sp. nov. and Carboxylicivirga taeanensis sp. nov., and reclassification of Cytophaga fermentans as Saccharicrinis fermentans gen. nov., comb. nov.</title>
        <authorList>
            <person name="Yang S.H."/>
            <person name="Seo H.S."/>
            <person name="Woo J.H."/>
            <person name="Oh H.M."/>
            <person name="Jang H."/>
            <person name="Lee J.H."/>
            <person name="Kim S.J."/>
            <person name="Kwon K.K."/>
        </authorList>
    </citation>
    <scope>NUCLEOTIDE SEQUENCE [LARGE SCALE GENOMIC DNA]</scope>
    <source>
        <strain evidence="3 4">JCM 18290</strain>
    </source>
</reference>
<evidence type="ECO:0000256" key="1">
    <source>
        <dbReference type="SAM" id="SignalP"/>
    </source>
</evidence>
<dbReference type="SUPFAM" id="SSF56925">
    <property type="entry name" value="OMPA-like"/>
    <property type="match status" value="1"/>
</dbReference>
<organism evidence="3 4">
    <name type="scientific">Carboxylicivirga mesophila</name>
    <dbReference type="NCBI Taxonomy" id="1166478"/>
    <lineage>
        <taxon>Bacteria</taxon>
        <taxon>Pseudomonadati</taxon>
        <taxon>Bacteroidota</taxon>
        <taxon>Bacteroidia</taxon>
        <taxon>Marinilabiliales</taxon>
        <taxon>Marinilabiliaceae</taxon>
        <taxon>Carboxylicivirga</taxon>
    </lineage>
</organism>
<dbReference type="RefSeq" id="WP_212225310.1">
    <property type="nucleotide sequence ID" value="NZ_JAGUCN010000002.1"/>
</dbReference>
<feature type="chain" id="PRO_5045522970" evidence="1">
    <location>
        <begin position="20"/>
        <end position="191"/>
    </location>
</feature>
<accession>A0ABS5K7K2</accession>
<feature type="domain" description="Outer membrane protein beta-barrel" evidence="2">
    <location>
        <begin position="22"/>
        <end position="171"/>
    </location>
</feature>
<dbReference type="InterPro" id="IPR011250">
    <property type="entry name" value="OMP/PagP_B-barrel"/>
</dbReference>
<dbReference type="Gene3D" id="2.40.160.60">
    <property type="entry name" value="Outer membrane protein transport protein (OMPP1/FadL/TodX)"/>
    <property type="match status" value="1"/>
</dbReference>
<feature type="signal peptide" evidence="1">
    <location>
        <begin position="1"/>
        <end position="19"/>
    </location>
</feature>
<protein>
    <submittedName>
        <fullName evidence="3">PorT family protein</fullName>
    </submittedName>
</protein>
<keyword evidence="1" id="KW-0732">Signal</keyword>
<proteinExistence type="predicted"/>
<name>A0ABS5K7K2_9BACT</name>
<dbReference type="InterPro" id="IPR025665">
    <property type="entry name" value="Beta-barrel_OMP_2"/>
</dbReference>
<keyword evidence="4" id="KW-1185">Reference proteome</keyword>
<dbReference type="Proteomes" id="UP000721861">
    <property type="component" value="Unassembled WGS sequence"/>
</dbReference>
<evidence type="ECO:0000313" key="4">
    <source>
        <dbReference type="Proteomes" id="UP000721861"/>
    </source>
</evidence>
<evidence type="ECO:0000259" key="2">
    <source>
        <dbReference type="Pfam" id="PF13568"/>
    </source>
</evidence>
<sequence>MKKILMIVAVMAFVASASAQTTFGVKAGVNFASLSDDFSDMDSKMGLAVGAFAKFELSEKFAFQPELLFSAQGAKLEEGGAEMKIKANYLNLPLMGKYYLAEGFSLQAGPQIGFLMSANAELTGAGEENFDEDIKDEMKGIDFGLNFGAGYELENGLGFDARYNLGLSNIIDSDEETAKNGVFQITVSYAF</sequence>
<evidence type="ECO:0000313" key="3">
    <source>
        <dbReference type="EMBL" id="MBS2210348.1"/>
    </source>
</evidence>
<comment type="caution">
    <text evidence="3">The sequence shown here is derived from an EMBL/GenBank/DDBJ whole genome shotgun (WGS) entry which is preliminary data.</text>
</comment>
<dbReference type="Pfam" id="PF13568">
    <property type="entry name" value="OMP_b-brl_2"/>
    <property type="match status" value="1"/>
</dbReference>
<dbReference type="EMBL" id="JAGUCN010000002">
    <property type="protein sequence ID" value="MBS2210348.1"/>
    <property type="molecule type" value="Genomic_DNA"/>
</dbReference>